<dbReference type="SUPFAM" id="SSF53686">
    <property type="entry name" value="Tryptophan synthase beta subunit-like PLP-dependent enzymes"/>
    <property type="match status" value="1"/>
</dbReference>
<dbReference type="InterPro" id="IPR036052">
    <property type="entry name" value="TrpB-like_PALP_sf"/>
</dbReference>
<dbReference type="GO" id="GO:0030170">
    <property type="term" value="F:pyridoxal phosphate binding"/>
    <property type="evidence" value="ECO:0007669"/>
    <property type="project" value="InterPro"/>
</dbReference>
<dbReference type="PANTHER" id="PTHR42690:SF1">
    <property type="entry name" value="THREONINE SYNTHASE-LIKE 2"/>
    <property type="match status" value="1"/>
</dbReference>
<evidence type="ECO:0000313" key="16">
    <source>
        <dbReference type="Proteomes" id="UP000824246"/>
    </source>
</evidence>
<evidence type="ECO:0000259" key="14">
    <source>
        <dbReference type="Pfam" id="PF14821"/>
    </source>
</evidence>
<dbReference type="EMBL" id="DXFB01000086">
    <property type="protein sequence ID" value="HIX45207.1"/>
    <property type="molecule type" value="Genomic_DNA"/>
</dbReference>
<feature type="domain" description="Tryptophan synthase beta chain-like PALP" evidence="13">
    <location>
        <begin position="99"/>
        <end position="376"/>
    </location>
</feature>
<dbReference type="GO" id="GO:0004795">
    <property type="term" value="F:threonine synthase activity"/>
    <property type="evidence" value="ECO:0007669"/>
    <property type="project" value="UniProtKB-UniRule"/>
</dbReference>
<sequence length="435" mass="48643">MLYYSTRKQSSMASLKEALLKGLAPDGGLYMPQTIRLYPPAFYKNMAGMSLREISFVVAEAFWNDDIPADLLQEIIYDSINFDMPLVKIADNRYLIELFHGPSYSFKDVGMRLMARLLGYFGGKTAQKTVNVFASTTGDTGAAMAEAFAGVPGVRAYILYPRGKVSAIQEKQMALQSGNIVPFEIDGTFEDCQRLIRQIFGDKELNRNILITSANSVNVARLLPQSFYYFYAYANLLKIVEKPTDVVCSVPCGNFGSLTAGLIAKRMGLPIKRFVAATNRNDVFERYLSTGSYEPRPSVPTIASSMDVGAPFNIERIRELYADGQDRLRNDVESVSYDDEQICETMRRVYAEANYMLDPHGAVAYRALDEKLRPGEIGISLAPAHPAKYAESVSRVLGAEVPVPTRLVAMQQYRKRSIPMSPLFADLKKFLMREM</sequence>
<evidence type="ECO:0000313" key="15">
    <source>
        <dbReference type="EMBL" id="HIX45207.1"/>
    </source>
</evidence>
<dbReference type="InterPro" id="IPR029144">
    <property type="entry name" value="Thr_synth_N"/>
</dbReference>
<dbReference type="PROSITE" id="PS00165">
    <property type="entry name" value="DEHYDRATASE_SER_THR"/>
    <property type="match status" value="1"/>
</dbReference>
<organism evidence="15 16">
    <name type="scientific">Candidatus Barnesiella excrementipullorum</name>
    <dbReference type="NCBI Taxonomy" id="2838479"/>
    <lineage>
        <taxon>Bacteria</taxon>
        <taxon>Pseudomonadati</taxon>
        <taxon>Bacteroidota</taxon>
        <taxon>Bacteroidia</taxon>
        <taxon>Bacteroidales</taxon>
        <taxon>Barnesiellaceae</taxon>
        <taxon>Barnesiella</taxon>
    </lineage>
</organism>
<dbReference type="InterPro" id="IPR004450">
    <property type="entry name" value="Thr_synthase-like"/>
</dbReference>
<evidence type="ECO:0000256" key="12">
    <source>
        <dbReference type="PIRSR" id="PIRSR604450-51"/>
    </source>
</evidence>
<evidence type="ECO:0000256" key="3">
    <source>
        <dbReference type="ARBA" id="ARBA00005517"/>
    </source>
</evidence>
<evidence type="ECO:0000256" key="5">
    <source>
        <dbReference type="ARBA" id="ARBA00018679"/>
    </source>
</evidence>
<keyword evidence="8 12" id="KW-0663">Pyridoxal phosphate</keyword>
<accession>A0A9D1VRE7</accession>
<feature type="modified residue" description="N6-(pyridoxal phosphate)lysine" evidence="12">
    <location>
        <position position="107"/>
    </location>
</feature>
<evidence type="ECO:0000256" key="7">
    <source>
        <dbReference type="ARBA" id="ARBA00022697"/>
    </source>
</evidence>
<dbReference type="NCBIfam" id="TIGR00260">
    <property type="entry name" value="thrC"/>
    <property type="match status" value="1"/>
</dbReference>
<reference evidence="15" key="2">
    <citation type="submission" date="2021-04" db="EMBL/GenBank/DDBJ databases">
        <authorList>
            <person name="Gilroy R."/>
        </authorList>
    </citation>
    <scope>NUCLEOTIDE SEQUENCE</scope>
    <source>
        <strain evidence="15">ChiHjej12B11-16260</strain>
    </source>
</reference>
<dbReference type="Pfam" id="PF00291">
    <property type="entry name" value="PALP"/>
    <property type="match status" value="1"/>
</dbReference>
<dbReference type="InterPro" id="IPR051166">
    <property type="entry name" value="Threonine_Synthase"/>
</dbReference>
<dbReference type="EC" id="4.2.3.1" evidence="4 11"/>
<comment type="catalytic activity">
    <reaction evidence="10">
        <text>O-phospho-L-homoserine + H2O = L-threonine + phosphate</text>
        <dbReference type="Rhea" id="RHEA:10840"/>
        <dbReference type="ChEBI" id="CHEBI:15377"/>
        <dbReference type="ChEBI" id="CHEBI:43474"/>
        <dbReference type="ChEBI" id="CHEBI:57590"/>
        <dbReference type="ChEBI" id="CHEBI:57926"/>
        <dbReference type="EC" id="4.2.3.1"/>
    </reaction>
</comment>
<evidence type="ECO:0000256" key="9">
    <source>
        <dbReference type="ARBA" id="ARBA00023239"/>
    </source>
</evidence>
<keyword evidence="7" id="KW-0791">Threonine biosynthesis</keyword>
<evidence type="ECO:0000259" key="13">
    <source>
        <dbReference type="Pfam" id="PF00291"/>
    </source>
</evidence>
<dbReference type="PANTHER" id="PTHR42690">
    <property type="entry name" value="THREONINE SYNTHASE FAMILY MEMBER"/>
    <property type="match status" value="1"/>
</dbReference>
<name>A0A9D1VRE7_9BACT</name>
<evidence type="ECO:0000256" key="10">
    <source>
        <dbReference type="ARBA" id="ARBA00049144"/>
    </source>
</evidence>
<comment type="cofactor">
    <cofactor evidence="1 12">
        <name>pyridoxal 5'-phosphate</name>
        <dbReference type="ChEBI" id="CHEBI:597326"/>
    </cofactor>
</comment>
<dbReference type="InterPro" id="IPR000634">
    <property type="entry name" value="Ser/Thr_deHydtase_PyrdxlP-BS"/>
</dbReference>
<comment type="similarity">
    <text evidence="3">Belongs to the threonine synthase family.</text>
</comment>
<dbReference type="Gene3D" id="3.40.50.1100">
    <property type="match status" value="2"/>
</dbReference>
<evidence type="ECO:0000256" key="2">
    <source>
        <dbReference type="ARBA" id="ARBA00004979"/>
    </source>
</evidence>
<reference evidence="15" key="1">
    <citation type="journal article" date="2021" name="PeerJ">
        <title>Extensive microbial diversity within the chicken gut microbiome revealed by metagenomics and culture.</title>
        <authorList>
            <person name="Gilroy R."/>
            <person name="Ravi A."/>
            <person name="Getino M."/>
            <person name="Pursley I."/>
            <person name="Horton D.L."/>
            <person name="Alikhan N.F."/>
            <person name="Baker D."/>
            <person name="Gharbi K."/>
            <person name="Hall N."/>
            <person name="Watson M."/>
            <person name="Adriaenssens E.M."/>
            <person name="Foster-Nyarko E."/>
            <person name="Jarju S."/>
            <person name="Secka A."/>
            <person name="Antonio M."/>
            <person name="Oren A."/>
            <person name="Chaudhuri R.R."/>
            <person name="La Ragione R."/>
            <person name="Hildebrand F."/>
            <person name="Pallen M.J."/>
        </authorList>
    </citation>
    <scope>NUCLEOTIDE SEQUENCE</scope>
    <source>
        <strain evidence="15">ChiHjej12B11-16260</strain>
    </source>
</reference>
<keyword evidence="6" id="KW-0028">Amino-acid biosynthesis</keyword>
<comment type="caution">
    <text evidence="15">The sequence shown here is derived from an EMBL/GenBank/DDBJ whole genome shotgun (WGS) entry which is preliminary data.</text>
</comment>
<dbReference type="Gene3D" id="3.90.1380.10">
    <property type="entry name" value="Threonine synthase, N-terminal domain"/>
    <property type="match status" value="1"/>
</dbReference>
<dbReference type="InterPro" id="IPR001926">
    <property type="entry name" value="TrpB-like_PALP"/>
</dbReference>
<gene>
    <name evidence="15" type="primary">thrC</name>
    <name evidence="15" type="ORF">H9982_03205</name>
</gene>
<evidence type="ECO:0000256" key="4">
    <source>
        <dbReference type="ARBA" id="ARBA00013028"/>
    </source>
</evidence>
<dbReference type="GO" id="GO:0009088">
    <property type="term" value="P:threonine biosynthetic process"/>
    <property type="evidence" value="ECO:0007669"/>
    <property type="project" value="UniProtKB-UniRule"/>
</dbReference>
<evidence type="ECO:0000256" key="11">
    <source>
        <dbReference type="NCBIfam" id="TIGR00260"/>
    </source>
</evidence>
<evidence type="ECO:0000256" key="8">
    <source>
        <dbReference type="ARBA" id="ARBA00022898"/>
    </source>
</evidence>
<dbReference type="Pfam" id="PF14821">
    <property type="entry name" value="Thr_synth_N"/>
    <property type="match status" value="1"/>
</dbReference>
<dbReference type="AlphaFoldDB" id="A0A9D1VRE7"/>
<feature type="domain" description="Threonine synthase N-terminal" evidence="14">
    <location>
        <begin position="3"/>
        <end position="79"/>
    </location>
</feature>
<keyword evidence="9 15" id="KW-0456">Lyase</keyword>
<proteinExistence type="inferred from homology"/>
<protein>
    <recommendedName>
        <fullName evidence="5 11">Threonine synthase</fullName>
        <ecNumber evidence="4 11">4.2.3.1</ecNumber>
    </recommendedName>
</protein>
<comment type="pathway">
    <text evidence="2">Amino-acid biosynthesis; L-threonine biosynthesis; L-threonine from L-aspartate: step 5/5.</text>
</comment>
<dbReference type="InterPro" id="IPR037158">
    <property type="entry name" value="Thr_synth_N_sf"/>
</dbReference>
<evidence type="ECO:0000256" key="6">
    <source>
        <dbReference type="ARBA" id="ARBA00022605"/>
    </source>
</evidence>
<evidence type="ECO:0000256" key="1">
    <source>
        <dbReference type="ARBA" id="ARBA00001933"/>
    </source>
</evidence>
<dbReference type="Proteomes" id="UP000824246">
    <property type="component" value="Unassembled WGS sequence"/>
</dbReference>